<dbReference type="Proteomes" id="UP000275267">
    <property type="component" value="Unassembled WGS sequence"/>
</dbReference>
<dbReference type="AlphaFoldDB" id="A0A3L6TJG4"/>
<sequence>MAGASGGSRLPTTKAFQTDSHLPSSSKSGNASLDRIQFPSLKFPFLWEPKNTHRISRGPEQRAALITLGAASIMPEKKLGRFLSEEVKSIDLLLPLAYEITRTMILRQFGAAQLALQRQCWSKMVETIVHQTSYGQQIQAIISCRSFTLIGVAGSLVGSVPLFAEGCVGVMKSFFMHFHAMSHTVDRGEIIKLLIEALDMFLMGTALLKFGMGMYIMFYGSQSIQTPAGHANAPHLGAFNLKKLKDGARIRSITQAKTRIGHAILRLLQVGVLEKFKSVPLVTGLDMACFAGAVVASSASVFLLSKLAMGQQRLKQSCA</sequence>
<feature type="transmembrane region" description="Helical" evidence="2">
    <location>
        <begin position="197"/>
        <end position="218"/>
    </location>
</feature>
<name>A0A3L6TJG4_PANMI</name>
<feature type="region of interest" description="Disordered" evidence="1">
    <location>
        <begin position="1"/>
        <end position="31"/>
    </location>
</feature>
<evidence type="ECO:0000313" key="4">
    <source>
        <dbReference type="Proteomes" id="UP000275267"/>
    </source>
</evidence>
<evidence type="ECO:0000256" key="2">
    <source>
        <dbReference type="SAM" id="Phobius"/>
    </source>
</evidence>
<gene>
    <name evidence="3" type="ORF">C2845_PM01G28760</name>
</gene>
<dbReference type="InterPro" id="IPR005134">
    <property type="entry name" value="UPF0114"/>
</dbReference>
<feature type="transmembrane region" description="Helical" evidence="2">
    <location>
        <begin position="281"/>
        <end position="305"/>
    </location>
</feature>
<keyword evidence="2" id="KW-0812">Transmembrane</keyword>
<accession>A0A3L6TJG4</accession>
<dbReference type="EMBL" id="PQIB02000001">
    <property type="protein sequence ID" value="RLN39625.1"/>
    <property type="molecule type" value="Genomic_DNA"/>
</dbReference>
<organism evidence="3 4">
    <name type="scientific">Panicum miliaceum</name>
    <name type="common">Proso millet</name>
    <name type="synonym">Broomcorn millet</name>
    <dbReference type="NCBI Taxonomy" id="4540"/>
    <lineage>
        <taxon>Eukaryota</taxon>
        <taxon>Viridiplantae</taxon>
        <taxon>Streptophyta</taxon>
        <taxon>Embryophyta</taxon>
        <taxon>Tracheophyta</taxon>
        <taxon>Spermatophyta</taxon>
        <taxon>Magnoliopsida</taxon>
        <taxon>Liliopsida</taxon>
        <taxon>Poales</taxon>
        <taxon>Poaceae</taxon>
        <taxon>PACMAD clade</taxon>
        <taxon>Panicoideae</taxon>
        <taxon>Panicodae</taxon>
        <taxon>Paniceae</taxon>
        <taxon>Panicinae</taxon>
        <taxon>Panicum</taxon>
        <taxon>Panicum sect. Panicum</taxon>
    </lineage>
</organism>
<evidence type="ECO:0000256" key="1">
    <source>
        <dbReference type="SAM" id="MobiDB-lite"/>
    </source>
</evidence>
<feature type="compositionally biased region" description="Polar residues" evidence="1">
    <location>
        <begin position="10"/>
        <end position="31"/>
    </location>
</feature>
<evidence type="ECO:0000313" key="3">
    <source>
        <dbReference type="EMBL" id="RLN39625.1"/>
    </source>
</evidence>
<dbReference type="PANTHER" id="PTHR31721">
    <property type="entry name" value="OS06G0710300 PROTEIN"/>
    <property type="match status" value="1"/>
</dbReference>
<protein>
    <submittedName>
        <fullName evidence="3">Uncharacterized protein</fullName>
    </submittedName>
</protein>
<keyword evidence="4" id="KW-1185">Reference proteome</keyword>
<dbReference type="OrthoDB" id="1912077at2759"/>
<keyword evidence="2" id="KW-1133">Transmembrane helix</keyword>
<keyword evidence="2" id="KW-0472">Membrane</keyword>
<dbReference type="PANTHER" id="PTHR31721:SF3">
    <property type="entry name" value="EXPRESSED PROTEIN"/>
    <property type="match status" value="1"/>
</dbReference>
<comment type="caution">
    <text evidence="3">The sequence shown here is derived from an EMBL/GenBank/DDBJ whole genome shotgun (WGS) entry which is preliminary data.</text>
</comment>
<proteinExistence type="predicted"/>
<dbReference type="STRING" id="4540.A0A3L6TJG4"/>
<dbReference type="Pfam" id="PF03350">
    <property type="entry name" value="UPF0114"/>
    <property type="match status" value="1"/>
</dbReference>
<reference evidence="4" key="1">
    <citation type="journal article" date="2019" name="Nat. Commun.">
        <title>The genome of broomcorn millet.</title>
        <authorList>
            <person name="Zou C."/>
            <person name="Miki D."/>
            <person name="Li D."/>
            <person name="Tang Q."/>
            <person name="Xiao L."/>
            <person name="Rajput S."/>
            <person name="Deng P."/>
            <person name="Jia W."/>
            <person name="Huang R."/>
            <person name="Zhang M."/>
            <person name="Sun Y."/>
            <person name="Hu J."/>
            <person name="Fu X."/>
            <person name="Schnable P.S."/>
            <person name="Li F."/>
            <person name="Zhang H."/>
            <person name="Feng B."/>
            <person name="Zhu X."/>
            <person name="Liu R."/>
            <person name="Schnable J.C."/>
            <person name="Zhu J.-K."/>
            <person name="Zhang H."/>
        </authorList>
    </citation>
    <scope>NUCLEOTIDE SEQUENCE [LARGE SCALE GENOMIC DNA]</scope>
</reference>